<dbReference type="InterPro" id="IPR016032">
    <property type="entry name" value="Sig_transdc_resp-reg_C-effctor"/>
</dbReference>
<dbReference type="EMBL" id="AOSG01000051">
    <property type="protein sequence ID" value="EOR71072.1"/>
    <property type="molecule type" value="Genomic_DNA"/>
</dbReference>
<organism evidence="8 9">
    <name type="scientific">Thermobifida fusca TM51</name>
    <dbReference type="NCBI Taxonomy" id="1169414"/>
    <lineage>
        <taxon>Bacteria</taxon>
        <taxon>Bacillati</taxon>
        <taxon>Actinomycetota</taxon>
        <taxon>Actinomycetes</taxon>
        <taxon>Streptosporangiales</taxon>
        <taxon>Nocardiopsidaceae</taxon>
        <taxon>Thermobifida</taxon>
    </lineage>
</organism>
<evidence type="ECO:0000313" key="9">
    <source>
        <dbReference type="Proteomes" id="UP000014184"/>
    </source>
</evidence>
<evidence type="ECO:0000313" key="8">
    <source>
        <dbReference type="EMBL" id="EOR71072.1"/>
    </source>
</evidence>
<evidence type="ECO:0000256" key="5">
    <source>
        <dbReference type="PROSITE-ProRule" id="PRU00169"/>
    </source>
</evidence>
<dbReference type="AlphaFoldDB" id="A0A9P2WQ22"/>
<keyword evidence="4" id="KW-0804">Transcription</keyword>
<evidence type="ECO:0000256" key="2">
    <source>
        <dbReference type="ARBA" id="ARBA00023015"/>
    </source>
</evidence>
<dbReference type="Gene3D" id="3.40.50.2300">
    <property type="match status" value="1"/>
</dbReference>
<keyword evidence="1 5" id="KW-0597">Phosphoprotein</keyword>
<feature type="modified residue" description="4-aspartylphosphate" evidence="5">
    <location>
        <position position="55"/>
    </location>
</feature>
<evidence type="ECO:0000259" key="6">
    <source>
        <dbReference type="PROSITE" id="PS50043"/>
    </source>
</evidence>
<dbReference type="InterPro" id="IPR011006">
    <property type="entry name" value="CheY-like_superfamily"/>
</dbReference>
<dbReference type="InterPro" id="IPR058245">
    <property type="entry name" value="NreC/VraR/RcsB-like_REC"/>
</dbReference>
<feature type="domain" description="HTH luxR-type" evidence="6">
    <location>
        <begin position="154"/>
        <end position="219"/>
    </location>
</feature>
<accession>A0A9P2WQ22</accession>
<dbReference type="GO" id="GO:0003677">
    <property type="term" value="F:DNA binding"/>
    <property type="evidence" value="ECO:0007669"/>
    <property type="project" value="UniProtKB-KW"/>
</dbReference>
<dbReference type="SUPFAM" id="SSF46894">
    <property type="entry name" value="C-terminal effector domain of the bipartite response regulators"/>
    <property type="match status" value="1"/>
</dbReference>
<keyword evidence="9" id="KW-1185">Reference proteome</keyword>
<dbReference type="PROSITE" id="PS50110">
    <property type="entry name" value="RESPONSE_REGULATORY"/>
    <property type="match status" value="1"/>
</dbReference>
<reference evidence="8 9" key="1">
    <citation type="journal article" date="2013" name="Genome Announc.">
        <title>Draft Genome Sequence of the Lignocellulose Decomposer Thermobifida fusca Strain TM51.</title>
        <authorList>
            <person name="Toth A."/>
            <person name="Barna T."/>
            <person name="Nagy I."/>
            <person name="Horvath B."/>
            <person name="Nagy I."/>
            <person name="Tancsics A."/>
            <person name="Kriszt B."/>
            <person name="Baka E."/>
            <person name="Fekete C."/>
            <person name="Kukolya J."/>
        </authorList>
    </citation>
    <scope>NUCLEOTIDE SEQUENCE [LARGE SCALE GENOMIC DNA]</scope>
    <source>
        <strain evidence="8 9">TM51</strain>
    </source>
</reference>
<proteinExistence type="predicted"/>
<dbReference type="Pfam" id="PF00072">
    <property type="entry name" value="Response_reg"/>
    <property type="match status" value="1"/>
</dbReference>
<dbReference type="PANTHER" id="PTHR43214:SF24">
    <property type="entry name" value="TRANSCRIPTIONAL REGULATORY PROTEIN NARL-RELATED"/>
    <property type="match status" value="1"/>
</dbReference>
<gene>
    <name evidence="8" type="ORF">TM51_09366</name>
</gene>
<dbReference type="PANTHER" id="PTHR43214">
    <property type="entry name" value="TWO-COMPONENT RESPONSE REGULATOR"/>
    <property type="match status" value="1"/>
</dbReference>
<sequence length="236" mass="24702">MPVRVLLADGRPLVRAGLRLIVESDAQTSVVGEAAEVRTALAAVRQLLPDVVVADAELPGGGGAVLSREVRQWAADSGQTVQVVVVASSVAEGTAFEVLQAGARGLLLRDSSPEELVRAVREVARGNAALCPQVTARLLDRLAALPAAPQASGPAAEVARLTRREREVLRLLGRGLTNAEIARQLVLGETTVKTHVGRVLAKLGLRDRVQAVVYTYEHGLVVPGEGAGDGRSSRGE</sequence>
<dbReference type="CDD" id="cd06170">
    <property type="entry name" value="LuxR_C_like"/>
    <property type="match status" value="1"/>
</dbReference>
<dbReference type="PROSITE" id="PS50043">
    <property type="entry name" value="HTH_LUXR_2"/>
    <property type="match status" value="1"/>
</dbReference>
<evidence type="ECO:0000259" key="7">
    <source>
        <dbReference type="PROSITE" id="PS50110"/>
    </source>
</evidence>
<dbReference type="InterPro" id="IPR039420">
    <property type="entry name" value="WalR-like"/>
</dbReference>
<evidence type="ECO:0000256" key="4">
    <source>
        <dbReference type="ARBA" id="ARBA00023163"/>
    </source>
</evidence>
<dbReference type="GO" id="GO:0006355">
    <property type="term" value="P:regulation of DNA-templated transcription"/>
    <property type="evidence" value="ECO:0007669"/>
    <property type="project" value="InterPro"/>
</dbReference>
<dbReference type="CDD" id="cd17535">
    <property type="entry name" value="REC_NarL-like"/>
    <property type="match status" value="1"/>
</dbReference>
<evidence type="ECO:0000256" key="3">
    <source>
        <dbReference type="ARBA" id="ARBA00023125"/>
    </source>
</evidence>
<dbReference type="PROSITE" id="PS00622">
    <property type="entry name" value="HTH_LUXR_1"/>
    <property type="match status" value="1"/>
</dbReference>
<dbReference type="InterPro" id="IPR000792">
    <property type="entry name" value="Tscrpt_reg_LuxR_C"/>
</dbReference>
<dbReference type="PRINTS" id="PR00038">
    <property type="entry name" value="HTHLUXR"/>
</dbReference>
<dbReference type="SMART" id="SM00421">
    <property type="entry name" value="HTH_LUXR"/>
    <property type="match status" value="1"/>
</dbReference>
<dbReference type="Pfam" id="PF00196">
    <property type="entry name" value="GerE"/>
    <property type="match status" value="1"/>
</dbReference>
<evidence type="ECO:0000256" key="1">
    <source>
        <dbReference type="ARBA" id="ARBA00022553"/>
    </source>
</evidence>
<name>A0A9P2WQ22_THEFU</name>
<dbReference type="RefSeq" id="WP_011292241.1">
    <property type="nucleotide sequence ID" value="NZ_AOSG01000051.1"/>
</dbReference>
<dbReference type="Proteomes" id="UP000014184">
    <property type="component" value="Unassembled WGS sequence"/>
</dbReference>
<comment type="caution">
    <text evidence="8">The sequence shown here is derived from an EMBL/GenBank/DDBJ whole genome shotgun (WGS) entry which is preliminary data.</text>
</comment>
<dbReference type="SUPFAM" id="SSF52172">
    <property type="entry name" value="CheY-like"/>
    <property type="match status" value="1"/>
</dbReference>
<dbReference type="GO" id="GO:0000160">
    <property type="term" value="P:phosphorelay signal transduction system"/>
    <property type="evidence" value="ECO:0007669"/>
    <property type="project" value="InterPro"/>
</dbReference>
<protein>
    <submittedName>
        <fullName evidence="8">LuxR family transcriptional regulator</fullName>
    </submittedName>
</protein>
<keyword evidence="3" id="KW-0238">DNA-binding</keyword>
<feature type="domain" description="Response regulatory" evidence="7">
    <location>
        <begin position="4"/>
        <end position="124"/>
    </location>
</feature>
<keyword evidence="2" id="KW-0805">Transcription regulation</keyword>
<dbReference type="InterPro" id="IPR001789">
    <property type="entry name" value="Sig_transdc_resp-reg_receiver"/>
</dbReference>
<dbReference type="SMART" id="SM00448">
    <property type="entry name" value="REC"/>
    <property type="match status" value="1"/>
</dbReference>